<name>N0BEU7_9EURY</name>
<dbReference type="EMBL" id="CP005290">
    <property type="protein sequence ID" value="AGK61513.1"/>
    <property type="molecule type" value="Genomic_DNA"/>
</dbReference>
<keyword evidence="2" id="KW-1185">Reference proteome</keyword>
<dbReference type="STRING" id="387631.Asulf_01535"/>
<evidence type="ECO:0000313" key="1">
    <source>
        <dbReference type="EMBL" id="AGK61513.1"/>
    </source>
</evidence>
<dbReference type="Proteomes" id="UP000013307">
    <property type="component" value="Chromosome"/>
</dbReference>
<dbReference type="KEGG" id="ast:Asulf_01535"/>
<gene>
    <name evidence="1" type="ORF">Asulf_01535</name>
</gene>
<proteinExistence type="predicted"/>
<accession>N0BEU7</accession>
<dbReference type="AlphaFoldDB" id="N0BEU7"/>
<evidence type="ECO:0000313" key="2">
    <source>
        <dbReference type="Proteomes" id="UP000013307"/>
    </source>
</evidence>
<sequence length="149" mass="17651">MRSVFKGLAIRERKRKWEHEKFKVIENVLEHAASFCFNASKEYLIVNESQQLRKFKLYLNLQRKTLDCQKKSPLTRCLLVSHPYFLFVLQTNYPQHIKIDAFRSFAQLMPAPAHLFHHDKFRILFTPSLATNGSFEIENPVFSLTICEF</sequence>
<protein>
    <submittedName>
        <fullName evidence="1">Uncharacterized protein</fullName>
    </submittedName>
</protein>
<dbReference type="eggNOG" id="arCOG09442">
    <property type="taxonomic scope" value="Archaea"/>
</dbReference>
<organism evidence="1 2">
    <name type="scientific">Archaeoglobus sulfaticallidus PM70-1</name>
    <dbReference type="NCBI Taxonomy" id="387631"/>
    <lineage>
        <taxon>Archaea</taxon>
        <taxon>Methanobacteriati</taxon>
        <taxon>Methanobacteriota</taxon>
        <taxon>Archaeoglobi</taxon>
        <taxon>Archaeoglobales</taxon>
        <taxon>Archaeoglobaceae</taxon>
        <taxon>Archaeoglobus</taxon>
    </lineage>
</organism>
<reference evidence="1 2" key="1">
    <citation type="journal article" date="2013" name="Genome Announc.">
        <title>Complete Genome Sequence of the Thermophilic and Facultatively Chemolithoautotrophic Sulfate Reducer Archaeoglobus sulfaticallidus Strain PM70-1T.</title>
        <authorList>
            <person name="Stokke R."/>
            <person name="Hocking W.P."/>
            <person name="Steinsbu B.O."/>
            <person name="Steen I.H."/>
        </authorList>
    </citation>
    <scope>NUCLEOTIDE SEQUENCE [LARGE SCALE GENOMIC DNA]</scope>
    <source>
        <strain evidence="1">PM70-1</strain>
    </source>
</reference>
<dbReference type="HOGENOM" id="CLU_1745458_0_0_2"/>